<accession>A0A378YRR7</accession>
<dbReference type="Proteomes" id="UP000254573">
    <property type="component" value="Unassembled WGS sequence"/>
</dbReference>
<dbReference type="EMBL" id="UGSG01000001">
    <property type="protein sequence ID" value="SUA79852.1"/>
    <property type="molecule type" value="Genomic_DNA"/>
</dbReference>
<organism evidence="3 4">
    <name type="scientific">Pandoraea pnomenusa</name>
    <dbReference type="NCBI Taxonomy" id="93220"/>
    <lineage>
        <taxon>Bacteria</taxon>
        <taxon>Pseudomonadati</taxon>
        <taxon>Pseudomonadota</taxon>
        <taxon>Betaproteobacteria</taxon>
        <taxon>Burkholderiales</taxon>
        <taxon>Burkholderiaceae</taxon>
        <taxon>Pandoraea</taxon>
    </lineage>
</organism>
<dbReference type="SMART" id="SM00471">
    <property type="entry name" value="HDc"/>
    <property type="match status" value="1"/>
</dbReference>
<keyword evidence="3" id="KW-0378">Hydrolase</keyword>
<dbReference type="CDD" id="cd00077">
    <property type="entry name" value="HDc"/>
    <property type="match status" value="1"/>
</dbReference>
<dbReference type="AlphaFoldDB" id="A0A378YRR7"/>
<reference evidence="3 4" key="1">
    <citation type="submission" date="2018-06" db="EMBL/GenBank/DDBJ databases">
        <authorList>
            <consortium name="Pathogen Informatics"/>
            <person name="Doyle S."/>
        </authorList>
    </citation>
    <scope>NUCLEOTIDE SEQUENCE [LARGE SCALE GENOMIC DNA]</scope>
    <source>
        <strain evidence="3 4">NCTC13160</strain>
    </source>
</reference>
<evidence type="ECO:0000256" key="1">
    <source>
        <dbReference type="SAM" id="MobiDB-lite"/>
    </source>
</evidence>
<dbReference type="InterPro" id="IPR003607">
    <property type="entry name" value="HD/PDEase_dom"/>
</dbReference>
<dbReference type="InterPro" id="IPR006674">
    <property type="entry name" value="HD_domain"/>
</dbReference>
<evidence type="ECO:0000313" key="3">
    <source>
        <dbReference type="EMBL" id="SUA79852.1"/>
    </source>
</evidence>
<name>A0A378YRR7_9BURK</name>
<dbReference type="Pfam" id="PF01966">
    <property type="entry name" value="HD"/>
    <property type="match status" value="1"/>
</dbReference>
<dbReference type="Gene3D" id="1.10.3210.50">
    <property type="match status" value="1"/>
</dbReference>
<dbReference type="OrthoDB" id="9797344at2"/>
<dbReference type="PANTHER" id="PTHR33594:SF1">
    <property type="entry name" value="HD_PDEASE DOMAIN-CONTAINING PROTEIN"/>
    <property type="match status" value="1"/>
</dbReference>
<gene>
    <name evidence="3" type="primary">yedJ</name>
    <name evidence="3" type="ORF">NCTC13160_03432</name>
</gene>
<proteinExistence type="predicted"/>
<feature type="domain" description="HD/PDEase" evidence="2">
    <location>
        <begin position="42"/>
        <end position="160"/>
    </location>
</feature>
<evidence type="ECO:0000313" key="4">
    <source>
        <dbReference type="Proteomes" id="UP000254573"/>
    </source>
</evidence>
<dbReference type="SUPFAM" id="SSF109604">
    <property type="entry name" value="HD-domain/PDEase-like"/>
    <property type="match status" value="1"/>
</dbReference>
<dbReference type="RefSeq" id="WP_038619686.1">
    <property type="nucleotide sequence ID" value="NZ_CP009553.3"/>
</dbReference>
<feature type="region of interest" description="Disordered" evidence="1">
    <location>
        <begin position="25"/>
        <end position="45"/>
    </location>
</feature>
<dbReference type="KEGG" id="ppnm:LV28_17405"/>
<dbReference type="GO" id="GO:0016787">
    <property type="term" value="F:hydrolase activity"/>
    <property type="evidence" value="ECO:0007669"/>
    <property type="project" value="UniProtKB-KW"/>
</dbReference>
<dbReference type="PANTHER" id="PTHR33594">
    <property type="entry name" value="SUPERFAMILY HYDROLASE, PUTATIVE (AFU_ORTHOLOGUE AFUA_1G03035)-RELATED"/>
    <property type="match status" value="1"/>
</dbReference>
<dbReference type="STRING" id="93220.A6P55_14615"/>
<sequence>MLAHAFAPFETTIAAVLDALGINPQDAHADGSPDGTPDGTRDGSHDASHLIRVWKLVKEIAANAQAADLEMLAVATLLHDCVPVEKHDPRRALASRLSADKASAILHAMGWEAARIDATAHVIEAHSFSAGITPRSFEAQVLRDADRLDAIGAIGIARTFYVAGRMGSRLYAPLDPFAAQRPLADRRYALDHFETKLFQLADGLVTPAARAIAERRVATMRAFIDALREEIAPQA</sequence>
<evidence type="ECO:0000259" key="2">
    <source>
        <dbReference type="SMART" id="SM00471"/>
    </source>
</evidence>
<protein>
    <submittedName>
        <fullName evidence="3">Putative hydrolase</fullName>
    </submittedName>
</protein>